<dbReference type="SUPFAM" id="SSF52540">
    <property type="entry name" value="P-loop containing nucleoside triphosphate hydrolases"/>
    <property type="match status" value="1"/>
</dbReference>
<dbReference type="Gene3D" id="3.30.160.60">
    <property type="entry name" value="Classic Zinc Finger"/>
    <property type="match status" value="1"/>
</dbReference>
<evidence type="ECO:0000259" key="9">
    <source>
        <dbReference type="Pfam" id="PF12874"/>
    </source>
</evidence>
<evidence type="ECO:0000256" key="5">
    <source>
        <dbReference type="PIRNR" id="PIRNR039110"/>
    </source>
</evidence>
<feature type="domain" description="C2H2-type" evidence="9">
    <location>
        <begin position="422"/>
        <end position="445"/>
    </location>
</feature>
<reference evidence="10 11" key="1">
    <citation type="submission" date="2024-06" db="EMBL/GenBank/DDBJ databases">
        <title>Complete genome of Phlyctema vagabunda strain 19-DSS-EL-015.</title>
        <authorList>
            <person name="Fiorenzani C."/>
        </authorList>
    </citation>
    <scope>NUCLEOTIDE SEQUENCE [LARGE SCALE GENOMIC DNA]</scope>
    <source>
        <strain evidence="10 11">19-DSS-EL-015</strain>
    </source>
</reference>
<evidence type="ECO:0000256" key="1">
    <source>
        <dbReference type="ARBA" id="ARBA00005842"/>
    </source>
</evidence>
<dbReference type="InterPro" id="IPR036236">
    <property type="entry name" value="Znf_C2H2_sf"/>
</dbReference>
<dbReference type="Pfam" id="PF01715">
    <property type="entry name" value="IPPT"/>
    <property type="match status" value="1"/>
</dbReference>
<dbReference type="InterPro" id="IPR030666">
    <property type="entry name" value="IPP_transferase_euk"/>
</dbReference>
<keyword evidence="4 5" id="KW-0067">ATP-binding</keyword>
<proteinExistence type="inferred from homology"/>
<dbReference type="PANTHER" id="PTHR11088">
    <property type="entry name" value="TRNA DIMETHYLALLYLTRANSFERASE"/>
    <property type="match status" value="1"/>
</dbReference>
<dbReference type="InterPro" id="IPR013087">
    <property type="entry name" value="Znf_C2H2_type"/>
</dbReference>
<gene>
    <name evidence="10" type="ORF">PVAG01_02531</name>
</gene>
<evidence type="ECO:0000256" key="4">
    <source>
        <dbReference type="ARBA" id="ARBA00022840"/>
    </source>
</evidence>
<accession>A0ABR4PQU2</accession>
<dbReference type="PANTHER" id="PTHR11088:SF89">
    <property type="entry name" value="TRNA DIMETHYLALLYLTRANSFERASE"/>
    <property type="match status" value="1"/>
</dbReference>
<keyword evidence="2 5" id="KW-0808">Transferase</keyword>
<comment type="similarity">
    <text evidence="1 5 7">Belongs to the IPP transferase family.</text>
</comment>
<evidence type="ECO:0000313" key="11">
    <source>
        <dbReference type="Proteomes" id="UP001629113"/>
    </source>
</evidence>
<evidence type="ECO:0000256" key="8">
    <source>
        <dbReference type="SAM" id="MobiDB-lite"/>
    </source>
</evidence>
<dbReference type="Proteomes" id="UP001629113">
    <property type="component" value="Unassembled WGS sequence"/>
</dbReference>
<dbReference type="InterPro" id="IPR018022">
    <property type="entry name" value="IPT"/>
</dbReference>
<feature type="region of interest" description="Disordered" evidence="8">
    <location>
        <begin position="451"/>
        <end position="481"/>
    </location>
</feature>
<protein>
    <recommendedName>
        <fullName evidence="5 6">tRNA dimethylallyltransferase</fullName>
        <ecNumber evidence="5 6">2.5.1.75</ecNumber>
    </recommendedName>
</protein>
<dbReference type="Gene3D" id="1.10.20.140">
    <property type="match status" value="1"/>
</dbReference>
<feature type="compositionally biased region" description="Basic and acidic residues" evidence="8">
    <location>
        <begin position="459"/>
        <end position="481"/>
    </location>
</feature>
<keyword evidence="5" id="KW-0963">Cytoplasm</keyword>
<dbReference type="PIRSF" id="PIRSF039110">
    <property type="entry name" value="IPP_transferase"/>
    <property type="match status" value="1"/>
</dbReference>
<evidence type="ECO:0000256" key="2">
    <source>
        <dbReference type="ARBA" id="ARBA00022679"/>
    </source>
</evidence>
<dbReference type="InterPro" id="IPR039657">
    <property type="entry name" value="Dimethylallyltransferase"/>
</dbReference>
<keyword evidence="3 5" id="KW-0547">Nucleotide-binding</keyword>
<name>A0ABR4PQU2_9HELO</name>
<evidence type="ECO:0000256" key="7">
    <source>
        <dbReference type="RuleBase" id="RU003785"/>
    </source>
</evidence>
<dbReference type="EC" id="2.5.1.75" evidence="5 6"/>
<organism evidence="10 11">
    <name type="scientific">Phlyctema vagabunda</name>
    <dbReference type="NCBI Taxonomy" id="108571"/>
    <lineage>
        <taxon>Eukaryota</taxon>
        <taxon>Fungi</taxon>
        <taxon>Dikarya</taxon>
        <taxon>Ascomycota</taxon>
        <taxon>Pezizomycotina</taxon>
        <taxon>Leotiomycetes</taxon>
        <taxon>Helotiales</taxon>
        <taxon>Dermateaceae</taxon>
        <taxon>Phlyctema</taxon>
    </lineage>
</organism>
<comment type="function">
    <text evidence="5">Catalyzes the transfer of a dimethylallyl group onto the adenine at position 37.</text>
</comment>
<dbReference type="SUPFAM" id="SSF57667">
    <property type="entry name" value="beta-beta-alpha zinc fingers"/>
    <property type="match status" value="1"/>
</dbReference>
<dbReference type="Gene3D" id="3.40.50.300">
    <property type="entry name" value="P-loop containing nucleotide triphosphate hydrolases"/>
    <property type="match status" value="1"/>
</dbReference>
<evidence type="ECO:0000256" key="3">
    <source>
        <dbReference type="ARBA" id="ARBA00022741"/>
    </source>
</evidence>
<comment type="caution">
    <text evidence="10">The sequence shown here is derived from an EMBL/GenBank/DDBJ whole genome shotgun (WGS) entry which is preliminary data.</text>
</comment>
<evidence type="ECO:0000256" key="6">
    <source>
        <dbReference type="RuleBase" id="RU003783"/>
    </source>
</evidence>
<keyword evidence="11" id="KW-1185">Reference proteome</keyword>
<sequence>MLRRAYSSLQSSSMAQKCKDPLLVVLGATGTGKSQLAVDLASRFNGEIINGDAMQLYHGLPVITNKITIEEQNGIPHHLLGCIPLDEEPWHAGLFKKNAGKIIQEIRSRGRLPILVGGTHYYTQSLLFKDTLIFDASADEDDLESNLPVDEVFQKYPILAGSTENLVNELKQVDPEMAQKWHPNDRRKIQRSLEIFLTTGRKASELYKEQREKRDSRRAMLQLETEQEDVEITKLDSTLLFWVHSEPEILKMRLDNRVDKMIDAGLLKEVKVLDDFLQQQIIENIRVDLTRSIWVSIGWKEFEAYSAAVRSGTATPEQMQSLLVASVEKVKAATRQYAKRQVRWIRYKLMSALSEEGAADNLYLVDSSNVSQWNEDVSSLAISVAEKFLKGAERPKPSELSEVANNILQPKRAEKDEIVRQTCEICDLVTVTESQWQLHLKSRRHRALLKRLRKNKRRSSNDEKQNLSEAENIPRPEDEIP</sequence>
<dbReference type="Pfam" id="PF12874">
    <property type="entry name" value="zf-met"/>
    <property type="match status" value="1"/>
</dbReference>
<dbReference type="NCBIfam" id="TIGR00174">
    <property type="entry name" value="miaA"/>
    <property type="match status" value="1"/>
</dbReference>
<evidence type="ECO:0000313" key="10">
    <source>
        <dbReference type="EMBL" id="KAL3425740.1"/>
    </source>
</evidence>
<dbReference type="InterPro" id="IPR027417">
    <property type="entry name" value="P-loop_NTPase"/>
</dbReference>
<dbReference type="EMBL" id="JBFCZG010000002">
    <property type="protein sequence ID" value="KAL3425740.1"/>
    <property type="molecule type" value="Genomic_DNA"/>
</dbReference>
<dbReference type="HAMAP" id="MF_00185">
    <property type="entry name" value="IPP_trans"/>
    <property type="match status" value="1"/>
</dbReference>
<comment type="catalytic activity">
    <reaction evidence="5 6">
        <text>adenosine(37) in tRNA + dimethylallyl diphosphate = N(6)-dimethylallyladenosine(37) in tRNA + diphosphate</text>
        <dbReference type="Rhea" id="RHEA:26482"/>
        <dbReference type="Rhea" id="RHEA-COMP:10162"/>
        <dbReference type="Rhea" id="RHEA-COMP:10375"/>
        <dbReference type="ChEBI" id="CHEBI:33019"/>
        <dbReference type="ChEBI" id="CHEBI:57623"/>
        <dbReference type="ChEBI" id="CHEBI:74411"/>
        <dbReference type="ChEBI" id="CHEBI:74415"/>
        <dbReference type="EC" id="2.5.1.75"/>
    </reaction>
</comment>
<keyword evidence="5 6" id="KW-0819">tRNA processing</keyword>